<keyword evidence="6 7" id="KW-0315">Glutamine amidotransferase</keyword>
<dbReference type="InterPro" id="IPR002586">
    <property type="entry name" value="CobQ/CobB/MinD/ParA_Nub-bd_dom"/>
</dbReference>
<dbReference type="AlphaFoldDB" id="A0A1L8CWF3"/>
<dbReference type="InterPro" id="IPR011698">
    <property type="entry name" value="GATase_3"/>
</dbReference>
<comment type="domain">
    <text evidence="7">Comprises of two domains. The C-terminal domain contains the binding site for glutamine and catalyzes the hydrolysis of this substrate to glutamate and ammonia. The N-terminal domain is anticipated to bind ATP and cobyrinate and catalyzes the ultimate synthesis of the diamide product. The ammonia produced via the glutaminase domain is probably translocated to the adjacent domain via a molecular tunnel, where it reacts with an activated intermediate.</text>
</comment>
<dbReference type="GO" id="GO:0009236">
    <property type="term" value="P:cobalamin biosynthetic process"/>
    <property type="evidence" value="ECO:0007669"/>
    <property type="project" value="UniProtKB-UniRule"/>
</dbReference>
<evidence type="ECO:0000313" key="11">
    <source>
        <dbReference type="Proteomes" id="UP000187485"/>
    </source>
</evidence>
<dbReference type="RefSeq" id="WP_075859663.1">
    <property type="nucleotide sequence ID" value="NZ_BDJK01000036.1"/>
</dbReference>
<dbReference type="SUPFAM" id="SSF52540">
    <property type="entry name" value="P-loop containing nucleoside triphosphate hydrolases"/>
    <property type="match status" value="1"/>
</dbReference>
<feature type="domain" description="CobQ/CobB/MinD/ParA nucleotide binding" evidence="8">
    <location>
        <begin position="7"/>
        <end position="190"/>
    </location>
</feature>
<keyword evidence="5 7" id="KW-0460">Magnesium</keyword>
<name>A0A1L8CWF3_9THEO</name>
<dbReference type="NCBIfam" id="NF002204">
    <property type="entry name" value="PRK01077.1"/>
    <property type="match status" value="1"/>
</dbReference>
<comment type="miscellaneous">
    <text evidence="7">The a and c carboxylates of cobyrinate are activated for nucleophilic attack via formation of a phosphorylated intermediate by ATP. CbiA catalyzes first the amidation of the c-carboxylate, and then that of the a-carboxylate.</text>
</comment>
<dbReference type="EC" id="6.3.5.11" evidence="7"/>
<keyword evidence="2 7" id="KW-0436">Ligase</keyword>
<evidence type="ECO:0000256" key="2">
    <source>
        <dbReference type="ARBA" id="ARBA00022598"/>
    </source>
</evidence>
<feature type="active site" description="Nucleophile" evidence="7">
    <location>
        <position position="327"/>
    </location>
</feature>
<dbReference type="NCBIfam" id="TIGR00379">
    <property type="entry name" value="cobB"/>
    <property type="match status" value="1"/>
</dbReference>
<dbReference type="HAMAP" id="MF_00027">
    <property type="entry name" value="CobB_CbiA"/>
    <property type="match status" value="1"/>
</dbReference>
<dbReference type="GO" id="GO:0042242">
    <property type="term" value="F:cobyrinic acid a,c-diamide synthase activity"/>
    <property type="evidence" value="ECO:0007669"/>
    <property type="project" value="UniProtKB-UniRule"/>
</dbReference>
<accession>A0A1L8CWF3</accession>
<keyword evidence="3 7" id="KW-0547">Nucleotide-binding</keyword>
<comment type="similarity">
    <text evidence="7">Belongs to the CobB/CbiA family.</text>
</comment>
<sequence>MNQSGFVVAAASGRSGKTTITLGILRALAKRGIKVQPFKKGPDYIDSGWHTLAAGEQSRNLDLFLHGRDEVVRHYERYAKTSMLSVVEGNMGIFDGVDVIGSNSTAELAKLLNLPVLLVVDATRTTRTLAAVVRGLMEFDRDLKILGVVFNKVGSRRQIKLLEEVFSYYCPIKILGYMPKIKEKGAILERHLGLITCGEVEASHELLEYLAQIVEEHIDLEPLVSLANFKIETIDQSTTGTGEVKIGVFKNEAFCFYYPENLELLEKAGAKLIFINPFSEELPEDLGGLYIGGGFPELYLEKLARNTKLLNQVKKYSQKGMPVYAECGGLMYLCDKIVFKGSTHYMAGVIPAECQMTPKPQGHGYTEGEIIMKNPYFPLGYRLKGHEFHYSKLSLYMELTFGLNLQRGYGIIKGLDGFCYKNLFAAYTHFHALTYPQWAENFVKVAKNYRLKGGGNNASFAACNF</sequence>
<proteinExistence type="inferred from homology"/>
<keyword evidence="7" id="KW-0169">Cobalamin biosynthesis</keyword>
<dbReference type="Gene3D" id="3.40.50.300">
    <property type="entry name" value="P-loop containing nucleotide triphosphate hydrolases"/>
    <property type="match status" value="1"/>
</dbReference>
<dbReference type="Pfam" id="PF01656">
    <property type="entry name" value="CbiA"/>
    <property type="match status" value="1"/>
</dbReference>
<evidence type="ECO:0000256" key="7">
    <source>
        <dbReference type="HAMAP-Rule" id="MF_00027"/>
    </source>
</evidence>
<reference evidence="11" key="1">
    <citation type="submission" date="2016-12" db="EMBL/GenBank/DDBJ databases">
        <title>Draft Genome Sequences od Carboxydothermus pertinax and islandicus, Hydrogenogenic Carboxydotrophic Bacteria.</title>
        <authorList>
            <person name="Fukuyama Y."/>
            <person name="Ohmae K."/>
            <person name="Yoneda Y."/>
            <person name="Yoshida T."/>
            <person name="Sako Y."/>
        </authorList>
    </citation>
    <scope>NUCLEOTIDE SEQUENCE [LARGE SCALE GENOMIC DNA]</scope>
    <source>
        <strain evidence="11">Ug1</strain>
    </source>
</reference>
<dbReference type="PROSITE" id="PS51274">
    <property type="entry name" value="GATASE_COBBQ"/>
    <property type="match status" value="1"/>
</dbReference>
<dbReference type="InterPro" id="IPR027417">
    <property type="entry name" value="P-loop_NTPase"/>
</dbReference>
<feature type="site" description="Increases nucleophilicity of active site Cys" evidence="7">
    <location>
        <position position="429"/>
    </location>
</feature>
<dbReference type="GO" id="GO:0005524">
    <property type="term" value="F:ATP binding"/>
    <property type="evidence" value="ECO:0007669"/>
    <property type="project" value="UniProtKB-UniRule"/>
</dbReference>
<dbReference type="OrthoDB" id="9764035at2"/>
<dbReference type="Pfam" id="PF07685">
    <property type="entry name" value="GATase_3"/>
    <property type="match status" value="1"/>
</dbReference>
<dbReference type="Gene3D" id="3.40.50.880">
    <property type="match status" value="1"/>
</dbReference>
<feature type="domain" description="CobB/CobQ-like glutamine amidotransferase" evidence="9">
    <location>
        <begin position="245"/>
        <end position="433"/>
    </location>
</feature>
<dbReference type="InterPro" id="IPR004484">
    <property type="entry name" value="CbiA/CobB_synth"/>
</dbReference>
<keyword evidence="11" id="KW-1185">Reference proteome</keyword>
<comment type="function">
    <text evidence="7">Catalyzes the ATP-dependent amidation of the two carboxylate groups at positions a and c of cobyrinate, using either L-glutamine or ammonia as the nitrogen source.</text>
</comment>
<dbReference type="PANTHER" id="PTHR43873">
    <property type="entry name" value="COBYRINATE A,C-DIAMIDE SYNTHASE"/>
    <property type="match status" value="1"/>
</dbReference>
<dbReference type="InterPro" id="IPR029062">
    <property type="entry name" value="Class_I_gatase-like"/>
</dbReference>
<comment type="cofactor">
    <cofactor evidence="1 7">
        <name>Mg(2+)</name>
        <dbReference type="ChEBI" id="CHEBI:18420"/>
    </cofactor>
</comment>
<dbReference type="CDD" id="cd03130">
    <property type="entry name" value="GATase1_CobB"/>
    <property type="match status" value="1"/>
</dbReference>
<evidence type="ECO:0000256" key="5">
    <source>
        <dbReference type="ARBA" id="ARBA00022842"/>
    </source>
</evidence>
<dbReference type="STRING" id="870242.cpu_17330"/>
<dbReference type="Proteomes" id="UP000187485">
    <property type="component" value="Unassembled WGS sequence"/>
</dbReference>
<comment type="catalytic activity">
    <reaction evidence="7">
        <text>cob(II)yrinate + 2 L-glutamine + 2 ATP + 2 H2O = cob(II)yrinate a,c diamide + 2 L-glutamate + 2 ADP + 2 phosphate + 2 H(+)</text>
        <dbReference type="Rhea" id="RHEA:26289"/>
        <dbReference type="ChEBI" id="CHEBI:15377"/>
        <dbReference type="ChEBI" id="CHEBI:15378"/>
        <dbReference type="ChEBI" id="CHEBI:29985"/>
        <dbReference type="ChEBI" id="CHEBI:30616"/>
        <dbReference type="ChEBI" id="CHEBI:43474"/>
        <dbReference type="ChEBI" id="CHEBI:58359"/>
        <dbReference type="ChEBI" id="CHEBI:58537"/>
        <dbReference type="ChEBI" id="CHEBI:58894"/>
        <dbReference type="ChEBI" id="CHEBI:456216"/>
        <dbReference type="EC" id="6.3.5.11"/>
    </reaction>
</comment>
<organism evidence="10 11">
    <name type="scientific">Carboxydothermus pertinax</name>
    <dbReference type="NCBI Taxonomy" id="870242"/>
    <lineage>
        <taxon>Bacteria</taxon>
        <taxon>Bacillati</taxon>
        <taxon>Bacillota</taxon>
        <taxon>Clostridia</taxon>
        <taxon>Thermoanaerobacterales</taxon>
        <taxon>Thermoanaerobacteraceae</taxon>
        <taxon>Carboxydothermus</taxon>
    </lineage>
</organism>
<gene>
    <name evidence="7" type="primary">cbiA</name>
    <name evidence="10" type="ORF">cpu_17330</name>
</gene>
<protein>
    <recommendedName>
        <fullName evidence="7">Cobyrinate a,c-diamide synthase</fullName>
        <ecNumber evidence="7">6.3.5.11</ecNumber>
    </recommendedName>
    <alternativeName>
        <fullName evidence="7">Cobyrinic acid a,c-diamide synthetase</fullName>
    </alternativeName>
</protein>
<dbReference type="UniPathway" id="UPA00148">
    <property type="reaction ID" value="UER00231"/>
</dbReference>
<dbReference type="EMBL" id="BDJK01000036">
    <property type="protein sequence ID" value="GAV23223.1"/>
    <property type="molecule type" value="Genomic_DNA"/>
</dbReference>
<evidence type="ECO:0000259" key="9">
    <source>
        <dbReference type="Pfam" id="PF07685"/>
    </source>
</evidence>
<keyword evidence="4 7" id="KW-0067">ATP-binding</keyword>
<evidence type="ECO:0000313" key="10">
    <source>
        <dbReference type="EMBL" id="GAV23223.1"/>
    </source>
</evidence>
<evidence type="ECO:0000256" key="4">
    <source>
        <dbReference type="ARBA" id="ARBA00022840"/>
    </source>
</evidence>
<evidence type="ECO:0000259" key="8">
    <source>
        <dbReference type="Pfam" id="PF01656"/>
    </source>
</evidence>
<comment type="pathway">
    <text evidence="7">Cofactor biosynthesis; adenosylcobalamin biosynthesis; cob(II)yrinate a,c-diamide from sirohydrochlorin (anaerobic route): step 10/10.</text>
</comment>
<dbReference type="SUPFAM" id="SSF52317">
    <property type="entry name" value="Class I glutamine amidotransferase-like"/>
    <property type="match status" value="1"/>
</dbReference>
<comment type="caution">
    <text evidence="10">The sequence shown here is derived from an EMBL/GenBank/DDBJ whole genome shotgun (WGS) entry which is preliminary data.</text>
</comment>
<evidence type="ECO:0000256" key="1">
    <source>
        <dbReference type="ARBA" id="ARBA00001946"/>
    </source>
</evidence>
<dbReference type="PANTHER" id="PTHR43873:SF1">
    <property type="entry name" value="COBYRINATE A,C-DIAMIDE SYNTHASE"/>
    <property type="match status" value="1"/>
</dbReference>
<evidence type="ECO:0000256" key="6">
    <source>
        <dbReference type="ARBA" id="ARBA00022962"/>
    </source>
</evidence>
<evidence type="ECO:0000256" key="3">
    <source>
        <dbReference type="ARBA" id="ARBA00022741"/>
    </source>
</evidence>